<evidence type="ECO:0000313" key="3">
    <source>
        <dbReference type="Proteomes" id="UP000601435"/>
    </source>
</evidence>
<dbReference type="OrthoDB" id="10558050at2759"/>
<name>A0A812XQX2_9DINO</name>
<feature type="non-terminal residue" evidence="2">
    <location>
        <position position="1"/>
    </location>
</feature>
<feature type="non-terminal residue" evidence="2">
    <location>
        <position position="177"/>
    </location>
</feature>
<dbReference type="EMBL" id="CAJNJA010038609">
    <property type="protein sequence ID" value="CAE7749161.1"/>
    <property type="molecule type" value="Genomic_DNA"/>
</dbReference>
<feature type="region of interest" description="Disordered" evidence="1">
    <location>
        <begin position="74"/>
        <end position="143"/>
    </location>
</feature>
<proteinExistence type="predicted"/>
<comment type="caution">
    <text evidence="2">The sequence shown here is derived from an EMBL/GenBank/DDBJ whole genome shotgun (WGS) entry which is preliminary data.</text>
</comment>
<keyword evidence="3" id="KW-1185">Reference proteome</keyword>
<organism evidence="2 3">
    <name type="scientific">Symbiodinium necroappetens</name>
    <dbReference type="NCBI Taxonomy" id="1628268"/>
    <lineage>
        <taxon>Eukaryota</taxon>
        <taxon>Sar</taxon>
        <taxon>Alveolata</taxon>
        <taxon>Dinophyceae</taxon>
        <taxon>Suessiales</taxon>
        <taxon>Symbiodiniaceae</taxon>
        <taxon>Symbiodinium</taxon>
    </lineage>
</organism>
<reference evidence="2" key="1">
    <citation type="submission" date="2021-02" db="EMBL/GenBank/DDBJ databases">
        <authorList>
            <person name="Dougan E. K."/>
            <person name="Rhodes N."/>
            <person name="Thang M."/>
            <person name="Chan C."/>
        </authorList>
    </citation>
    <scope>NUCLEOTIDE SEQUENCE</scope>
</reference>
<accession>A0A812XQX2</accession>
<feature type="compositionally biased region" description="Low complexity" evidence="1">
    <location>
        <begin position="118"/>
        <end position="143"/>
    </location>
</feature>
<gene>
    <name evidence="2" type="primary">abfD</name>
    <name evidence="2" type="ORF">SNEC2469_LOCUS21719</name>
</gene>
<protein>
    <submittedName>
        <fullName evidence="2">AbfD protein</fullName>
    </submittedName>
</protein>
<evidence type="ECO:0000313" key="2">
    <source>
        <dbReference type="EMBL" id="CAE7749161.1"/>
    </source>
</evidence>
<dbReference type="Proteomes" id="UP000601435">
    <property type="component" value="Unassembled WGS sequence"/>
</dbReference>
<sequence length="177" mass="19164">LRLKTPVPCPGEMGCWRLPEAVREKVGAQLDADEVMVFRKAEAERLPRPFPPTWAPTLRREEVRWNRDMLPERGAAAAARKGAPESGNATAPAGAPAVTLSRFFRPKAKPGEAPPEAPDVAKAAEAAAPARSARALDAPSFDPGAMDVIDVMDIIDLDDDPEIELISSETKVRDFDE</sequence>
<dbReference type="AlphaFoldDB" id="A0A812XQX2"/>
<evidence type="ECO:0000256" key="1">
    <source>
        <dbReference type="SAM" id="MobiDB-lite"/>
    </source>
</evidence>